<dbReference type="SUPFAM" id="SSF52343">
    <property type="entry name" value="Ferredoxin reductase-like, C-terminal NADP-linked domain"/>
    <property type="match status" value="1"/>
</dbReference>
<dbReference type="InterPro" id="IPR013130">
    <property type="entry name" value="Fe3_Rdtase_TM_dom"/>
</dbReference>
<keyword evidence="5 6" id="KW-0472">Membrane</keyword>
<comment type="cofactor">
    <cofactor evidence="1">
        <name>FAD</name>
        <dbReference type="ChEBI" id="CHEBI:57692"/>
    </cofactor>
</comment>
<evidence type="ECO:0000256" key="6">
    <source>
        <dbReference type="SAM" id="Phobius"/>
    </source>
</evidence>
<dbReference type="RefSeq" id="WP_344477903.1">
    <property type="nucleotide sequence ID" value="NZ_BAAAQX010000011.1"/>
</dbReference>
<proteinExistence type="predicted"/>
<evidence type="ECO:0000313" key="8">
    <source>
        <dbReference type="EMBL" id="GAA2209108.1"/>
    </source>
</evidence>
<keyword evidence="4 6" id="KW-1133">Transmembrane helix</keyword>
<feature type="transmembrane region" description="Helical" evidence="6">
    <location>
        <begin position="12"/>
        <end position="38"/>
    </location>
</feature>
<comment type="caution">
    <text evidence="8">The sequence shown here is derived from an EMBL/GenBank/DDBJ whole genome shotgun (WGS) entry which is preliminary data.</text>
</comment>
<feature type="domain" description="FAD-binding FR-type" evidence="7">
    <location>
        <begin position="213"/>
        <end position="308"/>
    </location>
</feature>
<gene>
    <name evidence="8" type="ORF">GCM10009850_045660</name>
</gene>
<protein>
    <submittedName>
        <fullName evidence="8">Ferredoxin reductase family protein</fullName>
    </submittedName>
</protein>
<feature type="transmembrane region" description="Helical" evidence="6">
    <location>
        <begin position="191"/>
        <end position="210"/>
    </location>
</feature>
<feature type="transmembrane region" description="Helical" evidence="6">
    <location>
        <begin position="50"/>
        <end position="70"/>
    </location>
</feature>
<organism evidence="8 9">
    <name type="scientific">Nonomuraea monospora</name>
    <dbReference type="NCBI Taxonomy" id="568818"/>
    <lineage>
        <taxon>Bacteria</taxon>
        <taxon>Bacillati</taxon>
        <taxon>Actinomycetota</taxon>
        <taxon>Actinomycetes</taxon>
        <taxon>Streptosporangiales</taxon>
        <taxon>Streptosporangiaceae</taxon>
        <taxon>Nonomuraea</taxon>
    </lineage>
</organism>
<dbReference type="InterPro" id="IPR017927">
    <property type="entry name" value="FAD-bd_FR_type"/>
</dbReference>
<dbReference type="PANTHER" id="PTHR47354">
    <property type="entry name" value="NADH OXIDOREDUCTASE HCR"/>
    <property type="match status" value="1"/>
</dbReference>
<sequence>MRPDTSPGGADLRSGALFGSAGLTRVAIAVAVSFLPLLPLALRATDLGDVANLIGLAGAIVMWWQVLLGVRQISHRLGDDRLAAVSLHRWLGGCGAFLVLLHPLLETVVDRQDWAYVLVPDFTWAESAYASLGRLAFLMFLALWLTSTLARYLIGHRVWRYAHYLSYPLLALVFVHSWGLGSYLAETPWLLAYWLGLAVTFGGVVCWRLSVSRWAVPYRLAGVERLSPTVSAYTFRALGRALDPLPGQFCYLRTSLRSRAHPFSVVRGDGRELTFAVKDAGSFTERLRALEPGAVVHLDGPYGTFTRAAQAGPRRPAVLIAGGIGVTPFVELVRRNDDLPLSLVHVVTSPQEAVFGAELRHRLGERYQEVVRPERPAIPVTPRARYFICGSPRFVDATAAGLRASGARRDQLYTERFDC</sequence>
<comment type="subcellular location">
    <subcellularLocation>
        <location evidence="2">Membrane</location>
        <topology evidence="2">Multi-pass membrane protein</topology>
    </subcellularLocation>
</comment>
<feature type="transmembrane region" description="Helical" evidence="6">
    <location>
        <begin position="129"/>
        <end position="153"/>
    </location>
</feature>
<feature type="transmembrane region" description="Helical" evidence="6">
    <location>
        <begin position="165"/>
        <end position="185"/>
    </location>
</feature>
<dbReference type="Proteomes" id="UP001499843">
    <property type="component" value="Unassembled WGS sequence"/>
</dbReference>
<dbReference type="Pfam" id="PF01794">
    <property type="entry name" value="Ferric_reduct"/>
    <property type="match status" value="1"/>
</dbReference>
<evidence type="ECO:0000259" key="7">
    <source>
        <dbReference type="PROSITE" id="PS51384"/>
    </source>
</evidence>
<dbReference type="InterPro" id="IPR039261">
    <property type="entry name" value="FNR_nucleotide-bd"/>
</dbReference>
<dbReference type="PROSITE" id="PS51384">
    <property type="entry name" value="FAD_FR"/>
    <property type="match status" value="1"/>
</dbReference>
<evidence type="ECO:0000313" key="9">
    <source>
        <dbReference type="Proteomes" id="UP001499843"/>
    </source>
</evidence>
<evidence type="ECO:0000256" key="2">
    <source>
        <dbReference type="ARBA" id="ARBA00004141"/>
    </source>
</evidence>
<evidence type="ECO:0000256" key="5">
    <source>
        <dbReference type="ARBA" id="ARBA00023136"/>
    </source>
</evidence>
<dbReference type="EMBL" id="BAAAQX010000011">
    <property type="protein sequence ID" value="GAA2209108.1"/>
    <property type="molecule type" value="Genomic_DNA"/>
</dbReference>
<dbReference type="Gene3D" id="3.40.50.80">
    <property type="entry name" value="Nucleotide-binding domain of ferredoxin-NADP reductase (FNR) module"/>
    <property type="match status" value="2"/>
</dbReference>
<dbReference type="SUPFAM" id="SSF63380">
    <property type="entry name" value="Riboflavin synthase domain-like"/>
    <property type="match status" value="1"/>
</dbReference>
<keyword evidence="9" id="KW-1185">Reference proteome</keyword>
<dbReference type="InterPro" id="IPR017938">
    <property type="entry name" value="Riboflavin_synthase-like_b-brl"/>
</dbReference>
<dbReference type="PANTHER" id="PTHR47354:SF5">
    <property type="entry name" value="PROTEIN RFBI"/>
    <property type="match status" value="1"/>
</dbReference>
<name>A0ABN3CJ33_9ACTN</name>
<reference evidence="8 9" key="1">
    <citation type="journal article" date="2019" name="Int. J. Syst. Evol. Microbiol.">
        <title>The Global Catalogue of Microorganisms (GCM) 10K type strain sequencing project: providing services to taxonomists for standard genome sequencing and annotation.</title>
        <authorList>
            <consortium name="The Broad Institute Genomics Platform"/>
            <consortium name="The Broad Institute Genome Sequencing Center for Infectious Disease"/>
            <person name="Wu L."/>
            <person name="Ma J."/>
        </authorList>
    </citation>
    <scope>NUCLEOTIDE SEQUENCE [LARGE SCALE GENOMIC DNA]</scope>
    <source>
        <strain evidence="8 9">JCM 16114</strain>
    </source>
</reference>
<evidence type="ECO:0000256" key="3">
    <source>
        <dbReference type="ARBA" id="ARBA00022692"/>
    </source>
</evidence>
<evidence type="ECO:0000256" key="4">
    <source>
        <dbReference type="ARBA" id="ARBA00022989"/>
    </source>
</evidence>
<evidence type="ECO:0000256" key="1">
    <source>
        <dbReference type="ARBA" id="ARBA00001974"/>
    </source>
</evidence>
<dbReference type="Gene3D" id="2.40.30.10">
    <property type="entry name" value="Translation factors"/>
    <property type="match status" value="1"/>
</dbReference>
<dbReference type="InterPro" id="IPR050415">
    <property type="entry name" value="MRET"/>
</dbReference>
<accession>A0ABN3CJ33</accession>
<keyword evidence="3 6" id="KW-0812">Transmembrane</keyword>